<sequence length="321" mass="36869">MSFHQHRQYFQYHENGTPLKESATHSFLTTNYLSSSSSSSWQSSSLSTNCGTLSAEPLDLRINDKCRHRDGSGVNSSAILLLNLFKANALFGGLIKRFKEEAINRDVSSEESSDESESIPSVISFEKKRGKEGGGKAAQIHYRPEKLGSREMVQEMLRNKDPELRYINDGEAIMNPFAVDRKTQLADLMKMFCREKASGGYKCEACGRERQLIREMQQHLLCHSNSKFYLCVRCLKGFNDTFDMKRHTRKHTKGHLKRVHAMQLHFARHQRREVLRVCECCGFTCDHYAQLLAHTEYHHPSNQDAINRLRKRIIAAKRNGV</sequence>
<keyword evidence="2" id="KW-0479">Metal-binding</keyword>
<evidence type="ECO:0000256" key="4">
    <source>
        <dbReference type="ARBA" id="ARBA00022771"/>
    </source>
</evidence>
<dbReference type="Proteomes" id="UP000274429">
    <property type="component" value="Unassembled WGS sequence"/>
</dbReference>
<evidence type="ECO:0000256" key="3">
    <source>
        <dbReference type="ARBA" id="ARBA00022737"/>
    </source>
</evidence>
<comment type="subcellular location">
    <subcellularLocation>
        <location evidence="1">Nucleus</location>
    </subcellularLocation>
</comment>
<evidence type="ECO:0000256" key="5">
    <source>
        <dbReference type="ARBA" id="ARBA00022833"/>
    </source>
</evidence>
<reference evidence="9 10" key="2">
    <citation type="submission" date="2018-11" db="EMBL/GenBank/DDBJ databases">
        <authorList>
            <consortium name="Pathogen Informatics"/>
        </authorList>
    </citation>
    <scope>NUCLEOTIDE SEQUENCE [LARGE SCALE GENOMIC DNA]</scope>
</reference>
<protein>
    <submittedName>
        <fullName evidence="11">C2H2-type domain-containing protein</fullName>
    </submittedName>
</protein>
<name>A0A0R3WNU3_HYDTA</name>
<proteinExistence type="predicted"/>
<reference evidence="11" key="1">
    <citation type="submission" date="2017-02" db="UniProtKB">
        <authorList>
            <consortium name="WormBaseParasite"/>
        </authorList>
    </citation>
    <scope>IDENTIFICATION</scope>
</reference>
<evidence type="ECO:0000259" key="8">
    <source>
        <dbReference type="PROSITE" id="PS50157"/>
    </source>
</evidence>
<gene>
    <name evidence="9" type="ORF">TTAC_LOCUS2418</name>
</gene>
<dbReference type="PANTHER" id="PTHR10032:SF271">
    <property type="entry name" value="RH12261P-RELATED"/>
    <property type="match status" value="1"/>
</dbReference>
<accession>A0A0R3WNU3</accession>
<dbReference type="WBParaSite" id="TTAC_0000243101-mRNA-1">
    <property type="protein sequence ID" value="TTAC_0000243101-mRNA-1"/>
    <property type="gene ID" value="TTAC_0000243101"/>
</dbReference>
<dbReference type="PROSITE" id="PS00028">
    <property type="entry name" value="ZINC_FINGER_C2H2_1"/>
    <property type="match status" value="2"/>
</dbReference>
<organism evidence="11">
    <name type="scientific">Hydatigena taeniaeformis</name>
    <name type="common">Feline tapeworm</name>
    <name type="synonym">Taenia taeniaeformis</name>
    <dbReference type="NCBI Taxonomy" id="6205"/>
    <lineage>
        <taxon>Eukaryota</taxon>
        <taxon>Metazoa</taxon>
        <taxon>Spiralia</taxon>
        <taxon>Lophotrochozoa</taxon>
        <taxon>Platyhelminthes</taxon>
        <taxon>Cestoda</taxon>
        <taxon>Eucestoda</taxon>
        <taxon>Cyclophyllidea</taxon>
        <taxon>Taeniidae</taxon>
        <taxon>Hydatigera</taxon>
    </lineage>
</organism>
<dbReference type="PROSITE" id="PS50157">
    <property type="entry name" value="ZINC_FINGER_C2H2_2"/>
    <property type="match status" value="2"/>
</dbReference>
<dbReference type="PANTHER" id="PTHR10032">
    <property type="entry name" value="ZINC FINGER PROTEIN WITH KRAB AND SCAN DOMAINS"/>
    <property type="match status" value="1"/>
</dbReference>
<evidence type="ECO:0000256" key="6">
    <source>
        <dbReference type="ARBA" id="ARBA00023242"/>
    </source>
</evidence>
<dbReference type="GO" id="GO:0008270">
    <property type="term" value="F:zinc ion binding"/>
    <property type="evidence" value="ECO:0007669"/>
    <property type="project" value="UniProtKB-KW"/>
</dbReference>
<dbReference type="OrthoDB" id="6508643at2759"/>
<dbReference type="EMBL" id="UYWX01001058">
    <property type="protein sequence ID" value="VDM19973.1"/>
    <property type="molecule type" value="Genomic_DNA"/>
</dbReference>
<dbReference type="AlphaFoldDB" id="A0A0R3WNU3"/>
<dbReference type="InterPro" id="IPR027756">
    <property type="entry name" value="Ovo-like"/>
</dbReference>
<keyword evidence="6" id="KW-0539">Nucleus</keyword>
<keyword evidence="4 7" id="KW-0863">Zinc-finger</keyword>
<dbReference type="GO" id="GO:0000978">
    <property type="term" value="F:RNA polymerase II cis-regulatory region sequence-specific DNA binding"/>
    <property type="evidence" value="ECO:0007669"/>
    <property type="project" value="TreeGrafter"/>
</dbReference>
<dbReference type="GO" id="GO:0005634">
    <property type="term" value="C:nucleus"/>
    <property type="evidence" value="ECO:0007669"/>
    <property type="project" value="UniProtKB-SubCell"/>
</dbReference>
<dbReference type="GO" id="GO:0000981">
    <property type="term" value="F:DNA-binding transcription factor activity, RNA polymerase II-specific"/>
    <property type="evidence" value="ECO:0007669"/>
    <property type="project" value="TreeGrafter"/>
</dbReference>
<evidence type="ECO:0000256" key="7">
    <source>
        <dbReference type="PROSITE-ProRule" id="PRU00042"/>
    </source>
</evidence>
<dbReference type="SUPFAM" id="SSF57667">
    <property type="entry name" value="beta-beta-alpha zinc fingers"/>
    <property type="match status" value="1"/>
</dbReference>
<dbReference type="InterPro" id="IPR036236">
    <property type="entry name" value="Znf_C2H2_sf"/>
</dbReference>
<evidence type="ECO:0000313" key="9">
    <source>
        <dbReference type="EMBL" id="VDM19973.1"/>
    </source>
</evidence>
<dbReference type="SMART" id="SM00355">
    <property type="entry name" value="ZnF_C2H2"/>
    <property type="match status" value="3"/>
</dbReference>
<keyword evidence="3" id="KW-0677">Repeat</keyword>
<evidence type="ECO:0000313" key="10">
    <source>
        <dbReference type="Proteomes" id="UP000274429"/>
    </source>
</evidence>
<dbReference type="InterPro" id="IPR013087">
    <property type="entry name" value="Znf_C2H2_type"/>
</dbReference>
<evidence type="ECO:0000256" key="2">
    <source>
        <dbReference type="ARBA" id="ARBA00022723"/>
    </source>
</evidence>
<evidence type="ECO:0000313" key="11">
    <source>
        <dbReference type="WBParaSite" id="TTAC_0000243101-mRNA-1"/>
    </source>
</evidence>
<dbReference type="Gene3D" id="3.30.160.60">
    <property type="entry name" value="Classic Zinc Finger"/>
    <property type="match status" value="1"/>
</dbReference>
<keyword evidence="5" id="KW-0862">Zinc</keyword>
<evidence type="ECO:0000256" key="1">
    <source>
        <dbReference type="ARBA" id="ARBA00004123"/>
    </source>
</evidence>
<keyword evidence="10" id="KW-1185">Reference proteome</keyword>
<feature type="domain" description="C2H2-type" evidence="8">
    <location>
        <begin position="201"/>
        <end position="228"/>
    </location>
</feature>
<feature type="domain" description="C2H2-type" evidence="8">
    <location>
        <begin position="229"/>
        <end position="252"/>
    </location>
</feature>